<evidence type="ECO:0008006" key="3">
    <source>
        <dbReference type="Google" id="ProtNLM"/>
    </source>
</evidence>
<comment type="caution">
    <text evidence="1">The sequence shown here is derived from an EMBL/GenBank/DDBJ whole genome shotgun (WGS) entry which is preliminary data.</text>
</comment>
<dbReference type="PROSITE" id="PS51257">
    <property type="entry name" value="PROKAR_LIPOPROTEIN"/>
    <property type="match status" value="1"/>
</dbReference>
<dbReference type="RefSeq" id="WP_133712601.1">
    <property type="nucleotide sequence ID" value="NZ_SOAG01000013.1"/>
</dbReference>
<dbReference type="EMBL" id="SOAG01000013">
    <property type="protein sequence ID" value="TDS58148.1"/>
    <property type="molecule type" value="Genomic_DNA"/>
</dbReference>
<accession>A0A4R7F179</accession>
<evidence type="ECO:0000313" key="2">
    <source>
        <dbReference type="Proteomes" id="UP000295215"/>
    </source>
</evidence>
<protein>
    <recommendedName>
        <fullName evidence="3">Parallel beta helix pectate lyase-like protein</fullName>
    </recommendedName>
</protein>
<name>A0A4R7F179_9FLAO</name>
<organism evidence="1 2">
    <name type="scientific">Myroides indicus</name>
    <dbReference type="NCBI Taxonomy" id="1323422"/>
    <lineage>
        <taxon>Bacteria</taxon>
        <taxon>Pseudomonadati</taxon>
        <taxon>Bacteroidota</taxon>
        <taxon>Flavobacteriia</taxon>
        <taxon>Flavobacteriales</taxon>
        <taxon>Flavobacteriaceae</taxon>
        <taxon>Myroides</taxon>
    </lineage>
</organism>
<reference evidence="1 2" key="1">
    <citation type="submission" date="2019-03" db="EMBL/GenBank/DDBJ databases">
        <title>Genomic Encyclopedia of Archaeal and Bacterial Type Strains, Phase II (KMG-II): from individual species to whole genera.</title>
        <authorList>
            <person name="Goeker M."/>
        </authorList>
    </citation>
    <scope>NUCLEOTIDE SEQUENCE [LARGE SCALE GENOMIC DNA]</scope>
    <source>
        <strain evidence="1 2">DSM 28213</strain>
    </source>
</reference>
<sequence length="414" mass="44982">MNWTKSNYLKKFYAVGIITAGLLFGACSTDDGGGILDPDDKEPIVQTDPPIVLDCDYFNGEDRVLTDNPNAAVDYIITCVMTVRNADIKIEPGVVIEFEQDAGIEIDGFNTTKASFSAIGTSDQPVIFRGKTKEKGYWRGLFFDSNSPLNKLSYVHVQDAGGKQFNSNGDLGAVITYSGSSLVLENSFISNSKTNGFQADYGGINLTLKNNVFTNNNVPVQITPQLIDAVNNTNDYKGNTKDYVVIKPYTQTINTPSTWHKINVPYEVLSTSVKGIGVNSLLTIEPGVVIEFGAGTFLKIEENGGGLKAVGTTNDPIILTGTSKVSKAWRGINIESKHSENEIAFAEFHYSGLDAPTGNIWLWYESLLNIHDVKFKNINGCGINYRLLGTPGDANLIIGSNITVNNEGCVSVVW</sequence>
<evidence type="ECO:0000313" key="1">
    <source>
        <dbReference type="EMBL" id="TDS58148.1"/>
    </source>
</evidence>
<keyword evidence="2" id="KW-1185">Reference proteome</keyword>
<dbReference type="Proteomes" id="UP000295215">
    <property type="component" value="Unassembled WGS sequence"/>
</dbReference>
<gene>
    <name evidence="1" type="ORF">C8P70_11360</name>
</gene>
<dbReference type="OrthoDB" id="1466733at2"/>
<dbReference type="AlphaFoldDB" id="A0A4R7F179"/>
<proteinExistence type="predicted"/>